<dbReference type="PANTHER" id="PTHR43467:SF2">
    <property type="entry name" value="COBALT-PRECORRIN-2 C(20)-METHYLTRANSFERASE"/>
    <property type="match status" value="1"/>
</dbReference>
<gene>
    <name evidence="10" type="ORF">SAMN02745136_02520</name>
</gene>
<dbReference type="OrthoDB" id="9804789at2"/>
<sequence>MESILYGIGVGPGDPELMTLKALRCIRESNVIILPSKPKEECYAYQIVKKVYPQIEEKEIACLPFPMLKDKEKLMKAHNEIYDRIAGYLAEEKKVAFLTIGDPCVYSTYSYIHTRVAEKGGRAVIINGVPSFCAASAALGISLGDNKDEIHIIPASYDIQHTLELKGTRIYMKAGEKLAELKKALLEHEPEKYEVYAVSNCGMDNEKITTGISELDEKSGYLTVVLVKEKKF</sequence>
<keyword evidence="11" id="KW-1185">Reference proteome</keyword>
<dbReference type="UniPathway" id="UPA00148"/>
<reference evidence="10 11" key="1">
    <citation type="submission" date="2016-11" db="EMBL/GenBank/DDBJ databases">
        <authorList>
            <person name="Jaros S."/>
            <person name="Januszkiewicz K."/>
            <person name="Wedrychowicz H."/>
        </authorList>
    </citation>
    <scope>NUCLEOTIDE SEQUENCE [LARGE SCALE GENOMIC DNA]</scope>
    <source>
        <strain evidence="10 11">DSM 15929</strain>
    </source>
</reference>
<comment type="similarity">
    <text evidence="2 7 8">Belongs to the precorrin methyltransferase family.</text>
</comment>
<evidence type="ECO:0000313" key="10">
    <source>
        <dbReference type="EMBL" id="SHK45962.1"/>
    </source>
</evidence>
<evidence type="ECO:0000259" key="9">
    <source>
        <dbReference type="Pfam" id="PF00590"/>
    </source>
</evidence>
<dbReference type="CDD" id="cd11645">
    <property type="entry name" value="Precorrin_2_C20_MT"/>
    <property type="match status" value="1"/>
</dbReference>
<dbReference type="PANTHER" id="PTHR43467">
    <property type="entry name" value="COBALT-PRECORRIN-2 C(20)-METHYLTRANSFERASE"/>
    <property type="match status" value="1"/>
</dbReference>
<dbReference type="Proteomes" id="UP000184386">
    <property type="component" value="Unassembled WGS sequence"/>
</dbReference>
<dbReference type="InterPro" id="IPR000878">
    <property type="entry name" value="4pyrrol_Mease"/>
</dbReference>
<keyword evidence="5 8" id="KW-0808">Transferase</keyword>
<evidence type="ECO:0000313" key="11">
    <source>
        <dbReference type="Proteomes" id="UP000184386"/>
    </source>
</evidence>
<dbReference type="RefSeq" id="WP_073276408.1">
    <property type="nucleotide sequence ID" value="NZ_FRAC01000012.1"/>
</dbReference>
<dbReference type="GO" id="GO:0030788">
    <property type="term" value="F:precorrin-2 C20-methyltransferase activity"/>
    <property type="evidence" value="ECO:0007669"/>
    <property type="project" value="InterPro"/>
</dbReference>
<dbReference type="Pfam" id="PF00590">
    <property type="entry name" value="TP_methylase"/>
    <property type="match status" value="1"/>
</dbReference>
<evidence type="ECO:0000256" key="3">
    <source>
        <dbReference type="ARBA" id="ARBA00022573"/>
    </source>
</evidence>
<dbReference type="Gene3D" id="3.40.1010.10">
    <property type="entry name" value="Cobalt-precorrin-4 Transmethylase, Domain 1"/>
    <property type="match status" value="1"/>
</dbReference>
<evidence type="ECO:0000256" key="6">
    <source>
        <dbReference type="ARBA" id="ARBA00022691"/>
    </source>
</evidence>
<dbReference type="InterPro" id="IPR014776">
    <property type="entry name" value="4pyrrole_Mease_sub2"/>
</dbReference>
<accession>A0A1M6SMK8</accession>
<evidence type="ECO:0000256" key="5">
    <source>
        <dbReference type="ARBA" id="ARBA00022679"/>
    </source>
</evidence>
<dbReference type="InterPro" id="IPR035996">
    <property type="entry name" value="4pyrrol_Methylase_sf"/>
</dbReference>
<dbReference type="InterPro" id="IPR003043">
    <property type="entry name" value="Uropor_MeTrfase_CS"/>
</dbReference>
<evidence type="ECO:0000256" key="7">
    <source>
        <dbReference type="PIRNR" id="PIRNR036427"/>
    </source>
</evidence>
<dbReference type="InterPro" id="IPR014777">
    <property type="entry name" value="4pyrrole_Mease_sub1"/>
</dbReference>
<dbReference type="SUPFAM" id="SSF53790">
    <property type="entry name" value="Tetrapyrrole methylase"/>
    <property type="match status" value="1"/>
</dbReference>
<protein>
    <submittedName>
        <fullName evidence="10">Precorrin-2/cobalt-factor-2 C20-methyltransferase</fullName>
    </submittedName>
</protein>
<comment type="pathway">
    <text evidence="1">Cofactor biosynthesis; adenosylcobalamin biosynthesis.</text>
</comment>
<proteinExistence type="inferred from homology"/>
<dbReference type="GO" id="GO:0009236">
    <property type="term" value="P:cobalamin biosynthetic process"/>
    <property type="evidence" value="ECO:0007669"/>
    <property type="project" value="UniProtKB-UniRule"/>
</dbReference>
<dbReference type="InterPro" id="IPR012382">
    <property type="entry name" value="CobI/CbiL"/>
</dbReference>
<keyword evidence="6" id="KW-0949">S-adenosyl-L-methionine</keyword>
<name>A0A1M6SMK8_9FIRM</name>
<dbReference type="GO" id="GO:0032259">
    <property type="term" value="P:methylation"/>
    <property type="evidence" value="ECO:0007669"/>
    <property type="project" value="UniProtKB-KW"/>
</dbReference>
<organism evidence="10 11">
    <name type="scientific">Anaerocolumna jejuensis DSM 15929</name>
    <dbReference type="NCBI Taxonomy" id="1121322"/>
    <lineage>
        <taxon>Bacteria</taxon>
        <taxon>Bacillati</taxon>
        <taxon>Bacillota</taxon>
        <taxon>Clostridia</taxon>
        <taxon>Lachnospirales</taxon>
        <taxon>Lachnospiraceae</taxon>
        <taxon>Anaerocolumna</taxon>
    </lineage>
</organism>
<dbReference type="NCBIfam" id="TIGR01467">
    <property type="entry name" value="cobI_cbiL"/>
    <property type="match status" value="1"/>
</dbReference>
<dbReference type="InterPro" id="IPR006364">
    <property type="entry name" value="CobI/CbiL/CobIJ_dom"/>
</dbReference>
<evidence type="ECO:0000256" key="1">
    <source>
        <dbReference type="ARBA" id="ARBA00004953"/>
    </source>
</evidence>
<dbReference type="EMBL" id="FRAC01000012">
    <property type="protein sequence ID" value="SHK45962.1"/>
    <property type="molecule type" value="Genomic_DNA"/>
</dbReference>
<evidence type="ECO:0000256" key="4">
    <source>
        <dbReference type="ARBA" id="ARBA00022603"/>
    </source>
</evidence>
<keyword evidence="4 8" id="KW-0489">Methyltransferase</keyword>
<keyword evidence="3" id="KW-0169">Cobalamin biosynthesis</keyword>
<feature type="domain" description="Tetrapyrrole methylase" evidence="9">
    <location>
        <begin position="5"/>
        <end position="211"/>
    </location>
</feature>
<dbReference type="AlphaFoldDB" id="A0A1M6SMK8"/>
<dbReference type="PROSITE" id="PS00840">
    <property type="entry name" value="SUMT_2"/>
    <property type="match status" value="1"/>
</dbReference>
<evidence type="ECO:0000256" key="2">
    <source>
        <dbReference type="ARBA" id="ARBA00005879"/>
    </source>
</evidence>
<evidence type="ECO:0000256" key="8">
    <source>
        <dbReference type="RuleBase" id="RU003960"/>
    </source>
</evidence>
<dbReference type="Gene3D" id="3.30.950.10">
    <property type="entry name" value="Methyltransferase, Cobalt-precorrin-4 Transmethylase, Domain 2"/>
    <property type="match status" value="1"/>
</dbReference>
<dbReference type="STRING" id="1121322.SAMN02745136_02520"/>
<dbReference type="PIRSF" id="PIRSF036427">
    <property type="entry name" value="Precrrn-2_mtase"/>
    <property type="match status" value="1"/>
</dbReference>